<feature type="transmembrane region" description="Helical" evidence="3">
    <location>
        <begin position="998"/>
        <end position="1021"/>
    </location>
</feature>
<keyword evidence="1" id="KW-0175">Coiled coil</keyword>
<feature type="transmembrane region" description="Helical" evidence="3">
    <location>
        <begin position="864"/>
        <end position="887"/>
    </location>
</feature>
<dbReference type="Gene3D" id="1.20.1640.10">
    <property type="entry name" value="Multidrug efflux transporter AcrB transmembrane domain"/>
    <property type="match status" value="2"/>
</dbReference>
<dbReference type="Pfam" id="PF00873">
    <property type="entry name" value="ACR_tran"/>
    <property type="match status" value="2"/>
</dbReference>
<dbReference type="Gene3D" id="3.30.70.1320">
    <property type="entry name" value="Multidrug efflux transporter AcrB pore domain like"/>
    <property type="match status" value="1"/>
</dbReference>
<dbReference type="AlphaFoldDB" id="A0A3S0W337"/>
<dbReference type="RefSeq" id="WP_126866725.1">
    <property type="nucleotide sequence ID" value="NZ_JAUSTX010000010.1"/>
</dbReference>
<dbReference type="InterPro" id="IPR027463">
    <property type="entry name" value="AcrB_DN_DC_subdom"/>
</dbReference>
<dbReference type="PANTHER" id="PTHR32063:SF0">
    <property type="entry name" value="SWARMING MOTILITY PROTEIN SWRC"/>
    <property type="match status" value="1"/>
</dbReference>
<keyword evidence="5" id="KW-1185">Reference proteome</keyword>
<dbReference type="GO" id="GO:0042910">
    <property type="term" value="F:xenobiotic transmembrane transporter activity"/>
    <property type="evidence" value="ECO:0007669"/>
    <property type="project" value="TreeGrafter"/>
</dbReference>
<reference evidence="4 5" key="1">
    <citation type="submission" date="2018-12" db="EMBL/GenBank/DDBJ databases">
        <title>Bacillus chawlae sp. nov., Bacillus glennii sp. nov., and Bacillus saganii sp. nov. Isolated from the Vehicle Assembly Building at Kennedy Space Center where the Viking Spacecraft were Assembled.</title>
        <authorList>
            <person name="Seuylemezian A."/>
            <person name="Vaishampayan P."/>
        </authorList>
    </citation>
    <scope>NUCLEOTIDE SEQUENCE [LARGE SCALE GENOMIC DNA]</scope>
    <source>
        <strain evidence="4 5">L5</strain>
    </source>
</reference>
<dbReference type="EMBL" id="RYZZ01000037">
    <property type="protein sequence ID" value="RUQ25871.1"/>
    <property type="molecule type" value="Genomic_DNA"/>
</dbReference>
<feature type="transmembrane region" description="Helical" evidence="3">
    <location>
        <begin position="894"/>
        <end position="914"/>
    </location>
</feature>
<keyword evidence="3" id="KW-0812">Transmembrane</keyword>
<dbReference type="InterPro" id="IPR001036">
    <property type="entry name" value="Acrflvin-R"/>
</dbReference>
<feature type="transmembrane region" description="Helical" evidence="3">
    <location>
        <begin position="540"/>
        <end position="565"/>
    </location>
</feature>
<dbReference type="Gene3D" id="3.30.70.1440">
    <property type="entry name" value="Multidrug efflux transporter AcrB pore domain"/>
    <property type="match status" value="1"/>
</dbReference>
<feature type="coiled-coil region" evidence="1">
    <location>
        <begin position="681"/>
        <end position="711"/>
    </location>
</feature>
<dbReference type="Proteomes" id="UP000267430">
    <property type="component" value="Unassembled WGS sequence"/>
</dbReference>
<feature type="transmembrane region" description="Helical" evidence="3">
    <location>
        <begin position="452"/>
        <end position="475"/>
    </location>
</feature>
<evidence type="ECO:0000256" key="3">
    <source>
        <dbReference type="SAM" id="Phobius"/>
    </source>
</evidence>
<dbReference type="PRINTS" id="PR00702">
    <property type="entry name" value="ACRIFLAVINRP"/>
</dbReference>
<keyword evidence="3" id="KW-0472">Membrane</keyword>
<feature type="transmembrane region" description="Helical" evidence="3">
    <location>
        <begin position="380"/>
        <end position="397"/>
    </location>
</feature>
<comment type="caution">
    <text evidence="4">The sequence shown here is derived from an EMBL/GenBank/DDBJ whole genome shotgun (WGS) entry which is preliminary data.</text>
</comment>
<dbReference type="Gene3D" id="3.30.70.1430">
    <property type="entry name" value="Multidrug efflux transporter AcrB pore domain"/>
    <property type="match status" value="2"/>
</dbReference>
<keyword evidence="3" id="KW-1133">Transmembrane helix</keyword>
<dbReference type="PANTHER" id="PTHR32063">
    <property type="match status" value="1"/>
</dbReference>
<feature type="transmembrane region" description="Helical" evidence="3">
    <location>
        <begin position="966"/>
        <end position="986"/>
    </location>
</feature>
<evidence type="ECO:0000256" key="2">
    <source>
        <dbReference type="SAM" id="MobiDB-lite"/>
    </source>
</evidence>
<dbReference type="Gene3D" id="3.30.2090.10">
    <property type="entry name" value="Multidrug efflux transporter AcrB TolC docking domain, DN and DC subdomains"/>
    <property type="match status" value="2"/>
</dbReference>
<evidence type="ECO:0000313" key="5">
    <source>
        <dbReference type="Proteomes" id="UP000267430"/>
    </source>
</evidence>
<dbReference type="OrthoDB" id="9757876at2"/>
<dbReference type="GO" id="GO:0005886">
    <property type="term" value="C:plasma membrane"/>
    <property type="evidence" value="ECO:0007669"/>
    <property type="project" value="TreeGrafter"/>
</dbReference>
<feature type="transmembrane region" description="Helical" evidence="3">
    <location>
        <begin position="481"/>
        <end position="508"/>
    </location>
</feature>
<organism evidence="4 5">
    <name type="scientific">Peribacillus cavernae</name>
    <dbReference type="NCBI Taxonomy" id="1674310"/>
    <lineage>
        <taxon>Bacteria</taxon>
        <taxon>Bacillati</taxon>
        <taxon>Bacillota</taxon>
        <taxon>Bacilli</taxon>
        <taxon>Bacillales</taxon>
        <taxon>Bacillaceae</taxon>
        <taxon>Peribacillus</taxon>
    </lineage>
</organism>
<feature type="transmembrane region" description="Helical" evidence="3">
    <location>
        <begin position="920"/>
        <end position="945"/>
    </location>
</feature>
<feature type="region of interest" description="Disordered" evidence="2">
    <location>
        <begin position="242"/>
        <end position="273"/>
    </location>
</feature>
<gene>
    <name evidence="4" type="ORF">ELQ35_18790</name>
</gene>
<evidence type="ECO:0000256" key="1">
    <source>
        <dbReference type="SAM" id="Coils"/>
    </source>
</evidence>
<feature type="compositionally biased region" description="Low complexity" evidence="2">
    <location>
        <begin position="243"/>
        <end position="270"/>
    </location>
</feature>
<proteinExistence type="predicted"/>
<name>A0A3S0W337_9BACI</name>
<protein>
    <submittedName>
        <fullName evidence="4">Efflux RND transporter permease subunit</fullName>
    </submittedName>
</protein>
<accession>A0A3S0W337</accession>
<dbReference type="SUPFAM" id="SSF82866">
    <property type="entry name" value="Multidrug efflux transporter AcrB transmembrane domain"/>
    <property type="match status" value="2"/>
</dbReference>
<dbReference type="SUPFAM" id="SSF82714">
    <property type="entry name" value="Multidrug efflux transporter AcrB TolC docking domain, DN and DC subdomains"/>
    <property type="match status" value="2"/>
</dbReference>
<evidence type="ECO:0000313" key="4">
    <source>
        <dbReference type="EMBL" id="RUQ25871.1"/>
    </source>
</evidence>
<sequence length="1034" mass="112169">MNFLTKFSLKNAAAVFIISFLFILGGVYSFTQLKVAQFPDIEFPQISVEAVYPGASPEDVSTQVTSRLENQFKSIEGTTKLTSSSFESVGMINLEFPFDTDMDQVEQQINTFVKDASLPDEVEVNVSRFSFGSFPIYNISLFGKEDNNIDKLLKEDVIPELNKIQGINSVSVGGFTDNLVQITVNKKKAAEAGLSLQTIKEQINGKFLSFPAGQLSESDLQIPIRVEEKLDTVKKLESLQLTASAQAAPGPSQSASGPRSGSQAGPSSAGTEVSTPKLILLKDIAKVETVSEQSEKARFDEKDALSMAITKKQDANTVDVADDVIKVLDKYKNELDYSIGLDSATDVKKSVSSLVKEGLLGALFASIAVLLFLRNIRATLIAIVSIPLSLLVSAIFLKQLDVSLNIMTLGGMAVAVGRVVDDSIVVIENIFRRVRKSTDGMTNTIILDSTKEILKAITSSTITTVVVFLPLAFIGGITGEFFLPFALTIVFSLLASLFVAVTIVPIMAKLAFKKVPKEEKEGHLQRAYGKMIEYSLNHKTSILTVSALLLAGSLAIVPTLGFTFIPNEDQRTLTASIELPAASALEKTDELSIKIEKMLDQQDDVEHVTASIGSRDFLTGLKLENKASYFVNLTDQADVQASIARLQNKMEKLVKEDEANTKVTIEELNTSGPPTNNNVDIDLFSNDLEALEKAAKQVENYMKDNEDLKYVSSNFTDKQKQYLVQIDSEKSSLLGLSGYQILGTINDQTSPVSAGELTLNGKEQEVQLTYDKDLKTEDDLKGVFLFTPQGPVPLSEAARVKQVESFTSIQRLDGKVYARVSAQVKGNDVRTVSQEVTSGIKTDITLPVGVSLESGGGSYDTVEIFQSIGVAIIVAIGLVYLTMLITFGKARIPFVILSSLLFIPVGSLIALYLMQEPLSVSVMIGFLMLIGIVTTNAIVLVDRVGQNREERGMPIRESLMEAGKTRLRPILMTAFATITALLPLALTTSSGTLISKGLAITVIGGLTSSTLLTLIIVPVVYELFFINKAKKESG</sequence>
<dbReference type="SUPFAM" id="SSF82693">
    <property type="entry name" value="Multidrug efflux transporter AcrB pore domain, PN1, PN2, PC1 and PC2 subdomains"/>
    <property type="match status" value="2"/>
</dbReference>